<comment type="function">
    <text evidence="1">This protein may play a role in the biosynthesis of the prosthetic group of nitrogenase (FeMo cofactor).</text>
</comment>
<dbReference type="EMBL" id="CP022423">
    <property type="protein sequence ID" value="ASM78543.1"/>
    <property type="molecule type" value="Genomic_DNA"/>
</dbReference>
<dbReference type="NCBIfam" id="TIGR01285">
    <property type="entry name" value="nifN"/>
    <property type="match status" value="1"/>
</dbReference>
<evidence type="ECO:0000256" key="3">
    <source>
        <dbReference type="ARBA" id="ARBA00011002"/>
    </source>
</evidence>
<dbReference type="GO" id="GO:0016163">
    <property type="term" value="F:nitrogenase activity"/>
    <property type="evidence" value="ECO:0007669"/>
    <property type="project" value="InterPro"/>
</dbReference>
<dbReference type="KEGG" id="vff:VITFI_CDS2766"/>
<evidence type="ECO:0000256" key="2">
    <source>
        <dbReference type="ARBA" id="ARBA00005155"/>
    </source>
</evidence>
<keyword evidence="9" id="KW-1185">Reference proteome</keyword>
<dbReference type="AlphaFoldDB" id="A0A221KI89"/>
<evidence type="ECO:0000256" key="1">
    <source>
        <dbReference type="ARBA" id="ARBA00003171"/>
    </source>
</evidence>
<sequence>MAHVSESRKACAVNPLKMSSPLGASYAFMGLQSCMPVMHGSQGCTSFGLVLLVRHFKEAIPLQTTAMNEVTTILGGYDNLEKALLNIRQRAKPQVIAICSTGLTETKGDDVDAYLTLARKKHPELADTAIVYASTPDYVGAFQDGWATAVTALMNTLPEPGQPTVKGRVAVLPGWHLTPGDLEEVREIVESFGLECWIAPDVSGSLDGHIPDDWLGTTLGGTSLAVLKQLGSAELCVAIGEQMRPAAQALRTRCGVPFELFDRLSGLKATDAFIMRLAALSGRPVPPKWRRQRSQLVDAMLDGHFYFGNKRVALGAEPDLLWSAGNVLVEMGAELAVCITTTQSPLLAQMPANEVVIGDLEDFEQAAKAADCDLLMTHAHGRQAAERLGKPLFRIGLPIFDRIGNSHRCYVGYRGTRNFVYEVGNVFMEHLPHHGPNDWPLPALSLAAAQGQVMEKLPAVAHLPAHIPRAKPADPHPLAEASA</sequence>
<dbReference type="GO" id="GO:0065003">
    <property type="term" value="P:protein-containing complex assembly"/>
    <property type="evidence" value="ECO:0007669"/>
    <property type="project" value="InterPro"/>
</dbReference>
<evidence type="ECO:0000313" key="8">
    <source>
        <dbReference type="EMBL" id="ASM78543.1"/>
    </source>
</evidence>
<evidence type="ECO:0000259" key="7">
    <source>
        <dbReference type="Pfam" id="PF00148"/>
    </source>
</evidence>
<dbReference type="UniPathway" id="UPA00782"/>
<evidence type="ECO:0000313" key="9">
    <source>
        <dbReference type="Proteomes" id="UP000199729"/>
    </source>
</evidence>
<proteinExistence type="inferred from homology"/>
<dbReference type="PANTHER" id="PTHR33712">
    <property type="entry name" value="LIGHT-INDEPENDENT PROTOCHLOROPHYLLIDE REDUCTASE SUBUNIT B"/>
    <property type="match status" value="1"/>
</dbReference>
<evidence type="ECO:0000256" key="6">
    <source>
        <dbReference type="RuleBase" id="RU004021"/>
    </source>
</evidence>
<name>A0A221KI89_VITFI</name>
<evidence type="ECO:0000256" key="4">
    <source>
        <dbReference type="ARBA" id="ARBA00013282"/>
    </source>
</evidence>
<dbReference type="OrthoDB" id="9800746at2"/>
<dbReference type="InterPro" id="IPR005975">
    <property type="entry name" value="Nase_Mo-Fe_CF"/>
</dbReference>
<feature type="domain" description="Nitrogenase/oxidoreductase component 1" evidence="7">
    <location>
        <begin position="20"/>
        <end position="427"/>
    </location>
</feature>
<comment type="pathway">
    <text evidence="2">Cofactor biosynthesis; Fe-Mo cofactor biosynthesis.</text>
</comment>
<dbReference type="InterPro" id="IPR000510">
    <property type="entry name" value="Nase/OxRdtase_comp1"/>
</dbReference>
<dbReference type="PANTHER" id="PTHR33712:SF7">
    <property type="entry name" value="LIGHT-INDEPENDENT PROTOCHLOROPHYLLIDE REDUCTASE SUBUNIT B"/>
    <property type="match status" value="1"/>
</dbReference>
<dbReference type="Gene3D" id="3.40.50.1980">
    <property type="entry name" value="Nitrogenase molybdenum iron protein domain"/>
    <property type="match status" value="3"/>
</dbReference>
<dbReference type="Proteomes" id="UP000199729">
    <property type="component" value="Chromosome"/>
</dbReference>
<keyword evidence="5 6" id="KW-0535">Nitrogen fixation</keyword>
<comment type="similarity">
    <text evidence="3 6">Belongs to the NifD/NifK/NifE/NifN family.</text>
</comment>
<accession>A0A221KI89</accession>
<dbReference type="SUPFAM" id="SSF53807">
    <property type="entry name" value="Helical backbone' metal receptor"/>
    <property type="match status" value="1"/>
</dbReference>
<dbReference type="InterPro" id="IPR000318">
    <property type="entry name" value="Nase_comp1_CS"/>
</dbReference>
<organism evidence="8 9">
    <name type="scientific">Vitreoscilla filiformis</name>
    <dbReference type="NCBI Taxonomy" id="63"/>
    <lineage>
        <taxon>Bacteria</taxon>
        <taxon>Pseudomonadati</taxon>
        <taxon>Pseudomonadota</taxon>
        <taxon>Betaproteobacteria</taxon>
        <taxon>Neisseriales</taxon>
        <taxon>Neisseriaceae</taxon>
        <taxon>Vitreoscilla</taxon>
    </lineage>
</organism>
<evidence type="ECO:0000256" key="5">
    <source>
        <dbReference type="ARBA" id="ARBA00023231"/>
    </source>
</evidence>
<dbReference type="CDD" id="cd01966">
    <property type="entry name" value="Nitrogenase_NifN_1"/>
    <property type="match status" value="1"/>
</dbReference>
<dbReference type="Pfam" id="PF00148">
    <property type="entry name" value="Oxidored_nitro"/>
    <property type="match status" value="1"/>
</dbReference>
<dbReference type="InterPro" id="IPR050152">
    <property type="entry name" value="ChlB/BchB/BchZ"/>
</dbReference>
<gene>
    <name evidence="8" type="ORF">VITFI_CDS2766</name>
</gene>
<protein>
    <recommendedName>
        <fullName evidence="4">Nitrogenase iron-molybdenum cofactor biosynthesis protein NifN</fullName>
    </recommendedName>
</protein>
<dbReference type="Gene3D" id="6.10.250.1090">
    <property type="match status" value="1"/>
</dbReference>
<reference evidence="8 9" key="1">
    <citation type="submission" date="2017-07" db="EMBL/GenBank/DDBJ databases">
        <title>Complete Genome Sequence of the cosmetic ferment Vitreoscilla filiformis (ATCC15551).</title>
        <authorList>
            <person name="Contreras S."/>
            <person name="Sagory-Zalkind P."/>
            <person name="Blanquart H."/>
            <person name="Iltis A."/>
            <person name="Morand S.C."/>
        </authorList>
    </citation>
    <scope>NUCLEOTIDE SEQUENCE [LARGE SCALE GENOMIC DNA]</scope>
    <source>
        <strain evidence="8 9">ATCC 15551</strain>
    </source>
</reference>
<dbReference type="PROSITE" id="PS00699">
    <property type="entry name" value="NITROGENASE_1_1"/>
    <property type="match status" value="1"/>
</dbReference>
<dbReference type="RefSeq" id="WP_089417453.1">
    <property type="nucleotide sequence ID" value="NZ_CP022423.1"/>
</dbReference>